<comment type="catalytic activity">
    <reaction evidence="6">
        <text>RNA(n) + a ribonucleoside 5'-triphosphate = RNA(n+1) + diphosphate</text>
        <dbReference type="Rhea" id="RHEA:21248"/>
        <dbReference type="Rhea" id="RHEA-COMP:14527"/>
        <dbReference type="Rhea" id="RHEA-COMP:17342"/>
        <dbReference type="ChEBI" id="CHEBI:33019"/>
        <dbReference type="ChEBI" id="CHEBI:61557"/>
        <dbReference type="ChEBI" id="CHEBI:140395"/>
        <dbReference type="EC" id="2.7.7.6"/>
    </reaction>
</comment>
<dbReference type="GO" id="GO:0006351">
    <property type="term" value="P:DNA-templated transcription"/>
    <property type="evidence" value="ECO:0007669"/>
    <property type="project" value="InterPro"/>
</dbReference>
<keyword evidence="5" id="KW-0804">Transcription</keyword>
<comment type="caution">
    <text evidence="8">The sequence shown here is derived from an EMBL/GenBank/DDBJ whole genome shotgun (WGS) entry which is preliminary data.</text>
</comment>
<evidence type="ECO:0000256" key="4">
    <source>
        <dbReference type="ARBA" id="ARBA00022695"/>
    </source>
</evidence>
<evidence type="ECO:0000256" key="6">
    <source>
        <dbReference type="ARBA" id="ARBA00048552"/>
    </source>
</evidence>
<proteinExistence type="predicted"/>
<evidence type="ECO:0000259" key="7">
    <source>
        <dbReference type="Pfam" id="PF04998"/>
    </source>
</evidence>
<dbReference type="AlphaFoldDB" id="X0Z6H1"/>
<dbReference type="InterPro" id="IPR045867">
    <property type="entry name" value="DNA-dir_RpoC_beta_prime"/>
</dbReference>
<evidence type="ECO:0000256" key="5">
    <source>
        <dbReference type="ARBA" id="ARBA00023163"/>
    </source>
</evidence>
<dbReference type="Gene3D" id="6.10.250.2940">
    <property type="match status" value="1"/>
</dbReference>
<dbReference type="Gene3D" id="6.20.50.80">
    <property type="match status" value="1"/>
</dbReference>
<protein>
    <recommendedName>
        <fullName evidence="1">DNA-directed RNA polymerase</fullName>
        <ecNumber evidence="1">2.7.7.6</ecNumber>
    </recommendedName>
</protein>
<evidence type="ECO:0000313" key="8">
    <source>
        <dbReference type="EMBL" id="GAG64930.1"/>
    </source>
</evidence>
<dbReference type="GO" id="GO:0003677">
    <property type="term" value="F:DNA binding"/>
    <property type="evidence" value="ECO:0007669"/>
    <property type="project" value="InterPro"/>
</dbReference>
<dbReference type="GO" id="GO:0000428">
    <property type="term" value="C:DNA-directed RNA polymerase complex"/>
    <property type="evidence" value="ECO:0007669"/>
    <property type="project" value="UniProtKB-KW"/>
</dbReference>
<accession>X0Z6H1</accession>
<keyword evidence="4" id="KW-0548">Nucleotidyltransferase</keyword>
<evidence type="ECO:0000256" key="2">
    <source>
        <dbReference type="ARBA" id="ARBA00022478"/>
    </source>
</evidence>
<sequence>MGGREGLVDTAVRTSQSGYMQRRLVNALQDVIVENDNTVRDANKSIVQFQFGDDGIDPSKSDHGLAINLDLLILKAKALKSIKKIPTIKTSVKKAPVKKAPVKKAPVKKASVKKASVKKASVKKASVKKASVKKVPVKKTKTKILKQPMKKDKKSPDEESIIQEFENETGKKAIWRGKQTKQFNEWKKEKYGVKK</sequence>
<dbReference type="PANTHER" id="PTHR19376">
    <property type="entry name" value="DNA-DIRECTED RNA POLYMERASE"/>
    <property type="match status" value="1"/>
</dbReference>
<dbReference type="EMBL" id="BART01002613">
    <property type="protein sequence ID" value="GAG64930.1"/>
    <property type="molecule type" value="Genomic_DNA"/>
</dbReference>
<organism evidence="8">
    <name type="scientific">marine sediment metagenome</name>
    <dbReference type="NCBI Taxonomy" id="412755"/>
    <lineage>
        <taxon>unclassified sequences</taxon>
        <taxon>metagenomes</taxon>
        <taxon>ecological metagenomes</taxon>
    </lineage>
</organism>
<name>X0Z6H1_9ZZZZ</name>
<reference evidence="8" key="1">
    <citation type="journal article" date="2014" name="Front. Microbiol.">
        <title>High frequency of phylogenetically diverse reductive dehalogenase-homologous genes in deep subseafloor sedimentary metagenomes.</title>
        <authorList>
            <person name="Kawai M."/>
            <person name="Futagami T."/>
            <person name="Toyoda A."/>
            <person name="Takaki Y."/>
            <person name="Nishi S."/>
            <person name="Hori S."/>
            <person name="Arai W."/>
            <person name="Tsubouchi T."/>
            <person name="Morono Y."/>
            <person name="Uchiyama I."/>
            <person name="Ito T."/>
            <person name="Fujiyama A."/>
            <person name="Inagaki F."/>
            <person name="Takami H."/>
        </authorList>
    </citation>
    <scope>NUCLEOTIDE SEQUENCE</scope>
    <source>
        <strain evidence="8">Expedition CK06-06</strain>
    </source>
</reference>
<evidence type="ECO:0000256" key="3">
    <source>
        <dbReference type="ARBA" id="ARBA00022679"/>
    </source>
</evidence>
<keyword evidence="3" id="KW-0808">Transferase</keyword>
<dbReference type="InterPro" id="IPR007081">
    <property type="entry name" value="RNA_pol_Rpb1_5"/>
</dbReference>
<gene>
    <name evidence="8" type="ORF">S01H4_07838</name>
</gene>
<dbReference type="EC" id="2.7.7.6" evidence="1"/>
<dbReference type="SUPFAM" id="SSF64484">
    <property type="entry name" value="beta and beta-prime subunits of DNA dependent RNA-polymerase"/>
    <property type="match status" value="1"/>
</dbReference>
<keyword evidence="2" id="KW-0240">DNA-directed RNA polymerase</keyword>
<dbReference type="GO" id="GO:0003899">
    <property type="term" value="F:DNA-directed RNA polymerase activity"/>
    <property type="evidence" value="ECO:0007669"/>
    <property type="project" value="UniProtKB-EC"/>
</dbReference>
<evidence type="ECO:0000256" key="1">
    <source>
        <dbReference type="ARBA" id="ARBA00012418"/>
    </source>
</evidence>
<dbReference type="Pfam" id="PF04998">
    <property type="entry name" value="RNA_pol_Rpb1_5"/>
    <property type="match status" value="1"/>
</dbReference>
<dbReference type="PANTHER" id="PTHR19376:SF32">
    <property type="entry name" value="DNA-DIRECTED RNA POLYMERASE III SUBUNIT RPC1"/>
    <property type="match status" value="1"/>
</dbReference>
<feature type="domain" description="RNA polymerase Rpb1" evidence="7">
    <location>
        <begin position="1"/>
        <end position="55"/>
    </location>
</feature>